<evidence type="ECO:0000256" key="4">
    <source>
        <dbReference type="ARBA" id="ARBA00012483"/>
    </source>
</evidence>
<evidence type="ECO:0000313" key="19">
    <source>
        <dbReference type="RefSeq" id="XP_027073349.1"/>
    </source>
</evidence>
<evidence type="ECO:0000256" key="3">
    <source>
        <dbReference type="ARBA" id="ARBA00004906"/>
    </source>
</evidence>
<evidence type="ECO:0000256" key="7">
    <source>
        <dbReference type="ARBA" id="ARBA00022723"/>
    </source>
</evidence>
<evidence type="ECO:0000256" key="8">
    <source>
        <dbReference type="ARBA" id="ARBA00022771"/>
    </source>
</evidence>
<keyword evidence="8 14" id="KW-0863">Zinc-finger</keyword>
<dbReference type="CDD" id="cd16461">
    <property type="entry name" value="RING-H2_EL5-like"/>
    <property type="match status" value="1"/>
</dbReference>
<sequence length="412" mass="46324">MMFFYHRKLLVSDKNTRVLLVKEAVTSSCYILCPSPRHRNDRSEGDELSPPPPPPPPSQKNSMPTFLVLMLCILGAVFVFIFYLAFRRRYQTNLRNSIRISSSADGARDEFLDENHGPRVHHPIWYIRTVGLEQSVIDSIAVFKYKKGDGLIEGTDCSVCLSEFEDDESLRLLPKCSHAFHITCVDTWLRSHKNCPLCRAPVVCDTDVNTSTDVPQMNTSQPVLDNRLDTSGPREDDRLDNQQESDAVAEGMTSELRIGVENIGPISHEEGKVLELLRKNCNNFAAGKNRVRVLSDLADHRVRIGEEMQPVRRSLSMDLPSASAIHAAVAKIHPVIDEGSSSIQDLEVKKQNLEIVAAKQGDKNSSRHRSRKSFSFGRSLQSVPMRMKRSFSSSGKVSIPRHGRSQELVRSF</sequence>
<dbReference type="InterPro" id="IPR044600">
    <property type="entry name" value="ATL1/ATL16-like"/>
</dbReference>
<reference evidence="19" key="2">
    <citation type="submission" date="2025-08" db="UniProtKB">
        <authorList>
            <consortium name="RefSeq"/>
        </authorList>
    </citation>
    <scope>IDENTIFICATION</scope>
    <source>
        <tissue evidence="19">Leaves</tissue>
    </source>
</reference>
<accession>A0A6P6T4Y9</accession>
<evidence type="ECO:0000256" key="10">
    <source>
        <dbReference type="ARBA" id="ARBA00022833"/>
    </source>
</evidence>
<dbReference type="GO" id="GO:0016567">
    <property type="term" value="P:protein ubiquitination"/>
    <property type="evidence" value="ECO:0007669"/>
    <property type="project" value="UniProtKB-UniPathway"/>
</dbReference>
<dbReference type="GO" id="GO:0016020">
    <property type="term" value="C:membrane"/>
    <property type="evidence" value="ECO:0007669"/>
    <property type="project" value="UniProtKB-SubCell"/>
</dbReference>
<feature type="region of interest" description="Disordered" evidence="15">
    <location>
        <begin position="36"/>
        <end position="60"/>
    </location>
</feature>
<evidence type="ECO:0000256" key="11">
    <source>
        <dbReference type="ARBA" id="ARBA00022989"/>
    </source>
</evidence>
<dbReference type="AlphaFoldDB" id="A0A6P6T4Y9"/>
<dbReference type="EC" id="2.3.2.27" evidence="4"/>
<keyword evidence="9" id="KW-0833">Ubl conjugation pathway</keyword>
<dbReference type="GO" id="GO:0008270">
    <property type="term" value="F:zinc ion binding"/>
    <property type="evidence" value="ECO:0007669"/>
    <property type="project" value="UniProtKB-KW"/>
</dbReference>
<evidence type="ECO:0000256" key="14">
    <source>
        <dbReference type="PROSITE-ProRule" id="PRU00175"/>
    </source>
</evidence>
<keyword evidence="11 16" id="KW-1133">Transmembrane helix</keyword>
<feature type="compositionally biased region" description="Pro residues" evidence="15">
    <location>
        <begin position="49"/>
        <end position="58"/>
    </location>
</feature>
<evidence type="ECO:0000256" key="6">
    <source>
        <dbReference type="ARBA" id="ARBA00022692"/>
    </source>
</evidence>
<dbReference type="GeneID" id="113697925"/>
<feature type="domain" description="RING-type" evidence="17">
    <location>
        <begin position="157"/>
        <end position="199"/>
    </location>
</feature>
<dbReference type="Gene3D" id="3.30.40.10">
    <property type="entry name" value="Zinc/RING finger domain, C3HC4 (zinc finger)"/>
    <property type="match status" value="1"/>
</dbReference>
<gene>
    <name evidence="19" type="primary">LOC113697925</name>
</gene>
<keyword evidence="18" id="KW-1185">Reference proteome</keyword>
<comment type="pathway">
    <text evidence="3">Protein modification; protein ubiquitination.</text>
</comment>
<comment type="catalytic activity">
    <reaction evidence="1">
        <text>S-ubiquitinyl-[E2 ubiquitin-conjugating enzyme]-L-cysteine + [acceptor protein]-L-lysine = [E2 ubiquitin-conjugating enzyme]-L-cysteine + N(6)-ubiquitinyl-[acceptor protein]-L-lysine.</text>
        <dbReference type="EC" id="2.3.2.27"/>
    </reaction>
</comment>
<name>A0A6P6T4Y9_COFAR</name>
<dbReference type="InterPro" id="IPR013083">
    <property type="entry name" value="Znf_RING/FYVE/PHD"/>
</dbReference>
<evidence type="ECO:0000256" key="1">
    <source>
        <dbReference type="ARBA" id="ARBA00000900"/>
    </source>
</evidence>
<protein>
    <recommendedName>
        <fullName evidence="4">RING-type E3 ubiquitin transferase</fullName>
        <ecNumber evidence="4">2.3.2.27</ecNumber>
    </recommendedName>
</protein>
<evidence type="ECO:0000256" key="2">
    <source>
        <dbReference type="ARBA" id="ARBA00004167"/>
    </source>
</evidence>
<keyword evidence="12 16" id="KW-0472">Membrane</keyword>
<comment type="similarity">
    <text evidence="13">Belongs to the RING-type zinc finger family. ATL subfamily.</text>
</comment>
<dbReference type="PANTHER" id="PTHR46913">
    <property type="entry name" value="RING-H2 FINGER PROTEIN ATL16"/>
    <property type="match status" value="1"/>
</dbReference>
<feature type="compositionally biased region" description="Polar residues" evidence="15">
    <location>
        <begin position="211"/>
        <end position="223"/>
    </location>
</feature>
<dbReference type="SMART" id="SM00184">
    <property type="entry name" value="RING"/>
    <property type="match status" value="1"/>
</dbReference>
<feature type="compositionally biased region" description="Basic and acidic residues" evidence="15">
    <location>
        <begin position="226"/>
        <end position="241"/>
    </location>
</feature>
<comment type="subcellular location">
    <subcellularLocation>
        <location evidence="2">Membrane</location>
        <topology evidence="2">Single-pass membrane protein</topology>
    </subcellularLocation>
</comment>
<keyword evidence="10" id="KW-0862">Zinc</keyword>
<evidence type="ECO:0000256" key="9">
    <source>
        <dbReference type="ARBA" id="ARBA00022786"/>
    </source>
</evidence>
<feature type="transmembrane region" description="Helical" evidence="16">
    <location>
        <begin position="66"/>
        <end position="86"/>
    </location>
</feature>
<dbReference type="PANTHER" id="PTHR46913:SF19">
    <property type="entry name" value="RING-TYPE E3 UBIQUITIN TRANSFERASE"/>
    <property type="match status" value="1"/>
</dbReference>
<evidence type="ECO:0000256" key="12">
    <source>
        <dbReference type="ARBA" id="ARBA00023136"/>
    </source>
</evidence>
<feature type="region of interest" description="Disordered" evidence="15">
    <location>
        <begin position="359"/>
        <end position="412"/>
    </location>
</feature>
<keyword evidence="5" id="KW-0808">Transferase</keyword>
<dbReference type="GO" id="GO:0061630">
    <property type="term" value="F:ubiquitin protein ligase activity"/>
    <property type="evidence" value="ECO:0007669"/>
    <property type="project" value="UniProtKB-EC"/>
</dbReference>
<evidence type="ECO:0000256" key="5">
    <source>
        <dbReference type="ARBA" id="ARBA00022679"/>
    </source>
</evidence>
<evidence type="ECO:0000256" key="15">
    <source>
        <dbReference type="SAM" id="MobiDB-lite"/>
    </source>
</evidence>
<keyword evidence="6 16" id="KW-0812">Transmembrane</keyword>
<evidence type="ECO:0000256" key="16">
    <source>
        <dbReference type="SAM" id="Phobius"/>
    </source>
</evidence>
<dbReference type="RefSeq" id="XP_027073349.1">
    <property type="nucleotide sequence ID" value="XM_027217548.2"/>
</dbReference>
<keyword evidence="7" id="KW-0479">Metal-binding</keyword>
<dbReference type="FunFam" id="3.30.40.10:FF:000233">
    <property type="entry name" value="RING-H2 finger protein ATL54"/>
    <property type="match status" value="1"/>
</dbReference>
<dbReference type="Proteomes" id="UP001652660">
    <property type="component" value="Chromosome 7c"/>
</dbReference>
<evidence type="ECO:0000259" key="17">
    <source>
        <dbReference type="PROSITE" id="PS50089"/>
    </source>
</evidence>
<dbReference type="SUPFAM" id="SSF57850">
    <property type="entry name" value="RING/U-box"/>
    <property type="match status" value="1"/>
</dbReference>
<proteinExistence type="inferred from homology"/>
<reference evidence="18" key="1">
    <citation type="journal article" date="2025" name="Foods">
        <title>Unveiling the Microbial Signatures of Arabica Coffee Cherries: Insights into Ripeness Specific Diversity, Functional Traits, and Implications for Quality and Safety.</title>
        <authorList>
            <consortium name="RefSeq"/>
            <person name="Tenea G.N."/>
            <person name="Cifuentes V."/>
            <person name="Reyes P."/>
            <person name="Cevallos-Vallejos M."/>
        </authorList>
    </citation>
    <scope>NUCLEOTIDE SEQUENCE [LARGE SCALE GENOMIC DNA]</scope>
</reference>
<dbReference type="UniPathway" id="UPA00143"/>
<dbReference type="PROSITE" id="PS50089">
    <property type="entry name" value="ZF_RING_2"/>
    <property type="match status" value="1"/>
</dbReference>
<dbReference type="OrthoDB" id="9984778at2759"/>
<dbReference type="Pfam" id="PF13639">
    <property type="entry name" value="zf-RING_2"/>
    <property type="match status" value="1"/>
</dbReference>
<dbReference type="InterPro" id="IPR001841">
    <property type="entry name" value="Znf_RING"/>
</dbReference>
<evidence type="ECO:0000313" key="18">
    <source>
        <dbReference type="Proteomes" id="UP001652660"/>
    </source>
</evidence>
<feature type="region of interest" description="Disordered" evidence="15">
    <location>
        <begin position="211"/>
        <end position="248"/>
    </location>
</feature>
<organism evidence="18 19">
    <name type="scientific">Coffea arabica</name>
    <name type="common">Arabian coffee</name>
    <dbReference type="NCBI Taxonomy" id="13443"/>
    <lineage>
        <taxon>Eukaryota</taxon>
        <taxon>Viridiplantae</taxon>
        <taxon>Streptophyta</taxon>
        <taxon>Embryophyta</taxon>
        <taxon>Tracheophyta</taxon>
        <taxon>Spermatophyta</taxon>
        <taxon>Magnoliopsida</taxon>
        <taxon>eudicotyledons</taxon>
        <taxon>Gunneridae</taxon>
        <taxon>Pentapetalae</taxon>
        <taxon>asterids</taxon>
        <taxon>lamiids</taxon>
        <taxon>Gentianales</taxon>
        <taxon>Rubiaceae</taxon>
        <taxon>Ixoroideae</taxon>
        <taxon>Gardenieae complex</taxon>
        <taxon>Bertiereae - Coffeeae clade</taxon>
        <taxon>Coffeeae</taxon>
        <taxon>Coffea</taxon>
    </lineage>
</organism>
<evidence type="ECO:0000256" key="13">
    <source>
        <dbReference type="ARBA" id="ARBA00024209"/>
    </source>
</evidence>